<comment type="similarity">
    <text evidence="2 9">Belongs to the cytochrome P450 family.</text>
</comment>
<dbReference type="InterPro" id="IPR002402">
    <property type="entry name" value="Cyt_P450_E_grp-II"/>
</dbReference>
<evidence type="ECO:0000256" key="5">
    <source>
        <dbReference type="ARBA" id="ARBA00023002"/>
    </source>
</evidence>
<dbReference type="Gene3D" id="1.10.630.10">
    <property type="entry name" value="Cytochrome P450"/>
    <property type="match status" value="1"/>
</dbReference>
<organism evidence="10 11">
    <name type="scientific">Drechslerella dactyloides</name>
    <name type="common">Nematode-trapping fungus</name>
    <name type="synonym">Arthrobotrys dactyloides</name>
    <dbReference type="NCBI Taxonomy" id="74499"/>
    <lineage>
        <taxon>Eukaryota</taxon>
        <taxon>Fungi</taxon>
        <taxon>Dikarya</taxon>
        <taxon>Ascomycota</taxon>
        <taxon>Pezizomycotina</taxon>
        <taxon>Orbiliomycetes</taxon>
        <taxon>Orbiliales</taxon>
        <taxon>Orbiliaceae</taxon>
        <taxon>Drechslerella</taxon>
    </lineage>
</organism>
<dbReference type="PRINTS" id="PR00385">
    <property type="entry name" value="P450"/>
</dbReference>
<feature type="binding site" description="axial binding residue" evidence="8">
    <location>
        <position position="464"/>
    </location>
    <ligand>
        <name>heme</name>
        <dbReference type="ChEBI" id="CHEBI:30413"/>
    </ligand>
    <ligandPart>
        <name>Fe</name>
        <dbReference type="ChEBI" id="CHEBI:18248"/>
    </ligandPart>
</feature>
<keyword evidence="4 8" id="KW-0479">Metal-binding</keyword>
<protein>
    <submittedName>
        <fullName evidence="10">Cytochrome P450</fullName>
    </submittedName>
</protein>
<dbReference type="PRINTS" id="PR00464">
    <property type="entry name" value="EP450II"/>
</dbReference>
<dbReference type="InterPro" id="IPR002974">
    <property type="entry name" value="Cyt_P450_E_CYP52_ascomycetes"/>
</dbReference>
<dbReference type="InterPro" id="IPR017972">
    <property type="entry name" value="Cyt_P450_CS"/>
</dbReference>
<dbReference type="InterPro" id="IPR047146">
    <property type="entry name" value="Cyt_P450_E_CYP52_fungi"/>
</dbReference>
<dbReference type="Proteomes" id="UP001221413">
    <property type="component" value="Unassembled WGS sequence"/>
</dbReference>
<dbReference type="Pfam" id="PF00067">
    <property type="entry name" value="p450"/>
    <property type="match status" value="1"/>
</dbReference>
<dbReference type="GO" id="GO:0016712">
    <property type="term" value="F:oxidoreductase activity, acting on paired donors, with incorporation or reduction of molecular oxygen, reduced flavin or flavoprotein as one donor, and incorporation of one atom of oxygen"/>
    <property type="evidence" value="ECO:0007669"/>
    <property type="project" value="InterPro"/>
</dbReference>
<evidence type="ECO:0000256" key="9">
    <source>
        <dbReference type="RuleBase" id="RU000461"/>
    </source>
</evidence>
<dbReference type="PROSITE" id="PS00086">
    <property type="entry name" value="CYTOCHROME_P450"/>
    <property type="match status" value="1"/>
</dbReference>
<dbReference type="SUPFAM" id="SSF48264">
    <property type="entry name" value="Cytochrome P450"/>
    <property type="match status" value="1"/>
</dbReference>
<name>A0AAD6ITE7_DREDA</name>
<proteinExistence type="inferred from homology"/>
<keyword evidence="6 8" id="KW-0408">Iron</keyword>
<dbReference type="AlphaFoldDB" id="A0AAD6ITE7"/>
<dbReference type="PRINTS" id="PR01239">
    <property type="entry name" value="EP450IICYP52"/>
</dbReference>
<accession>A0AAD6ITE7</accession>
<keyword evidence="5 9" id="KW-0560">Oxidoreductase</keyword>
<dbReference type="GO" id="GO:0005506">
    <property type="term" value="F:iron ion binding"/>
    <property type="evidence" value="ECO:0007669"/>
    <property type="project" value="InterPro"/>
</dbReference>
<keyword evidence="7 9" id="KW-0503">Monooxygenase</keyword>
<comment type="cofactor">
    <cofactor evidence="1 8">
        <name>heme</name>
        <dbReference type="ChEBI" id="CHEBI:30413"/>
    </cofactor>
</comment>
<evidence type="ECO:0000256" key="7">
    <source>
        <dbReference type="ARBA" id="ARBA00023033"/>
    </source>
</evidence>
<sequence>MFTSVLVALAAAVVYLIWSRIDLWARERRFKKLYGTKRPRHLITNLPFGLDHLSTIVKEIKRQDLPEFYRWNYDEFGDTFVIKMIGSTTISTRDPHNIQALLATRFKDFGVEDLRKGVFRPLIGVDGIFSVDNQKWEHARALLRPQFSRQQISQLEDLEDHIRDLTACIPDGEVVELQGLFFELTMDTATHFLFGESTHVLKHRESVMRGKINNSSAEPQGAAIAHSFDNAQAHLLLRSFLKGFHNWHNPKDLQDSVKLLHDLTDSYVHQAIKRSSSGETQSDEAPGKYVFLRELVKDARTPDPLVLRSNLLSLLLAGRDTTACLLGWTFYALARNPDVEQKLRTAIENDFGNDTSRITFETLKNCRYLQWAMNESLRLYPPVPINRRAAVRDTWLPTGGGPEGKDPIFVPKGSFVEHSAYAMHRRADIWGEDANWFRPERWGEGCSKGFHWEYLPFNGGPRICLGQQYALTEAGYTIVRLFQTFKRFENAEKNQFTRFNVGLAMSVGGQGVKVRCYRD</sequence>
<reference evidence="10" key="1">
    <citation type="submission" date="2023-01" db="EMBL/GenBank/DDBJ databases">
        <title>The chitinases involved in constricting ring structure development in the nematode-trapping fungus Drechslerella dactyloides.</title>
        <authorList>
            <person name="Wang R."/>
            <person name="Zhang L."/>
            <person name="Tang P."/>
            <person name="Li S."/>
            <person name="Liang L."/>
        </authorList>
    </citation>
    <scope>NUCLEOTIDE SEQUENCE</scope>
    <source>
        <strain evidence="10">YMF1.00031</strain>
    </source>
</reference>
<keyword evidence="3 8" id="KW-0349">Heme</keyword>
<evidence type="ECO:0000256" key="4">
    <source>
        <dbReference type="ARBA" id="ARBA00022723"/>
    </source>
</evidence>
<evidence type="ECO:0000256" key="6">
    <source>
        <dbReference type="ARBA" id="ARBA00023004"/>
    </source>
</evidence>
<evidence type="ECO:0000256" key="8">
    <source>
        <dbReference type="PIRSR" id="PIRSR602402-1"/>
    </source>
</evidence>
<gene>
    <name evidence="10" type="ORF">Dda_6360</name>
</gene>
<evidence type="ECO:0000256" key="1">
    <source>
        <dbReference type="ARBA" id="ARBA00001971"/>
    </source>
</evidence>
<evidence type="ECO:0000256" key="2">
    <source>
        <dbReference type="ARBA" id="ARBA00010617"/>
    </source>
</evidence>
<dbReference type="CDD" id="cd11063">
    <property type="entry name" value="CYP52"/>
    <property type="match status" value="1"/>
</dbReference>
<evidence type="ECO:0000256" key="3">
    <source>
        <dbReference type="ARBA" id="ARBA00022617"/>
    </source>
</evidence>
<keyword evidence="11" id="KW-1185">Reference proteome</keyword>
<dbReference type="PANTHER" id="PTHR24287">
    <property type="entry name" value="P450, PUTATIVE (EUROFUNG)-RELATED"/>
    <property type="match status" value="1"/>
</dbReference>
<dbReference type="InterPro" id="IPR001128">
    <property type="entry name" value="Cyt_P450"/>
</dbReference>
<dbReference type="GO" id="GO:0020037">
    <property type="term" value="F:heme binding"/>
    <property type="evidence" value="ECO:0007669"/>
    <property type="project" value="InterPro"/>
</dbReference>
<evidence type="ECO:0000313" key="11">
    <source>
        <dbReference type="Proteomes" id="UP001221413"/>
    </source>
</evidence>
<dbReference type="PANTHER" id="PTHR24287:SF1">
    <property type="entry name" value="P450, PUTATIVE (EUROFUNG)-RELATED"/>
    <property type="match status" value="1"/>
</dbReference>
<comment type="caution">
    <text evidence="10">The sequence shown here is derived from an EMBL/GenBank/DDBJ whole genome shotgun (WGS) entry which is preliminary data.</text>
</comment>
<dbReference type="InterPro" id="IPR036396">
    <property type="entry name" value="Cyt_P450_sf"/>
</dbReference>
<evidence type="ECO:0000313" key="10">
    <source>
        <dbReference type="EMBL" id="KAJ6258320.1"/>
    </source>
</evidence>
<dbReference type="EMBL" id="JAQGDS010000008">
    <property type="protein sequence ID" value="KAJ6258320.1"/>
    <property type="molecule type" value="Genomic_DNA"/>
</dbReference>